<gene>
    <name evidence="1" type="ORF">GBF38_004565</name>
</gene>
<sequence>MDRSRLTRVDRTGPLELDPDELCWFYKRPPVTGSDKTQQEEVLKESWRVQERKIERDKDIERLRERERWIMTGAMANSLSYTVPSAGECYREKQSQRAAENETLARVTIYLEESLCPFGLDILVATGIQFVNTCIEPPGLRQCCEATDRQEPLVTTV</sequence>
<proteinExistence type="predicted"/>
<dbReference type="EMBL" id="CM024801">
    <property type="protein sequence ID" value="KAG8012106.1"/>
    <property type="molecule type" value="Genomic_DNA"/>
</dbReference>
<reference evidence="1" key="1">
    <citation type="submission" date="2020-04" db="EMBL/GenBank/DDBJ databases">
        <title>A chromosome-scale assembly and high-density genetic map of the yellow drum (Nibea albiflora) genome.</title>
        <authorList>
            <person name="Xu D."/>
            <person name="Zhang W."/>
            <person name="Chen R."/>
            <person name="Tan P."/>
            <person name="Wang L."/>
            <person name="Song H."/>
            <person name="Tian L."/>
            <person name="Zhu Q."/>
            <person name="Wang B."/>
        </authorList>
    </citation>
    <scope>NUCLEOTIDE SEQUENCE</scope>
    <source>
        <strain evidence="1">ZJHYS-2018</strain>
    </source>
</reference>
<keyword evidence="2" id="KW-1185">Reference proteome</keyword>
<evidence type="ECO:0000313" key="1">
    <source>
        <dbReference type="EMBL" id="KAG8012106.1"/>
    </source>
</evidence>
<name>A0ACB7FD96_NIBAL</name>
<comment type="caution">
    <text evidence="1">The sequence shown here is derived from an EMBL/GenBank/DDBJ whole genome shotgun (WGS) entry which is preliminary data.</text>
</comment>
<accession>A0ACB7FD96</accession>
<dbReference type="Proteomes" id="UP000805704">
    <property type="component" value="Chromosome 13"/>
</dbReference>
<protein>
    <submittedName>
        <fullName evidence="1">Uncharacterized protein</fullName>
    </submittedName>
</protein>
<evidence type="ECO:0000313" key="2">
    <source>
        <dbReference type="Proteomes" id="UP000805704"/>
    </source>
</evidence>
<organism evidence="1 2">
    <name type="scientific">Nibea albiflora</name>
    <name type="common">Yellow drum</name>
    <name type="synonym">Corvina albiflora</name>
    <dbReference type="NCBI Taxonomy" id="240163"/>
    <lineage>
        <taxon>Eukaryota</taxon>
        <taxon>Metazoa</taxon>
        <taxon>Chordata</taxon>
        <taxon>Craniata</taxon>
        <taxon>Vertebrata</taxon>
        <taxon>Euteleostomi</taxon>
        <taxon>Actinopterygii</taxon>
        <taxon>Neopterygii</taxon>
        <taxon>Teleostei</taxon>
        <taxon>Neoteleostei</taxon>
        <taxon>Acanthomorphata</taxon>
        <taxon>Eupercaria</taxon>
        <taxon>Sciaenidae</taxon>
        <taxon>Nibea</taxon>
    </lineage>
</organism>